<name>A0A9P8I9N6_9PEZI</name>
<proteinExistence type="predicted"/>
<dbReference type="AlphaFoldDB" id="A0A9P8I9N6"/>
<keyword evidence="2" id="KW-1185">Reference proteome</keyword>
<reference evidence="1" key="1">
    <citation type="submission" date="2021-03" db="EMBL/GenBank/DDBJ databases">
        <title>Comparative genomics and phylogenomic investigation of the class Geoglossomycetes provide insights into ecological specialization and systematics.</title>
        <authorList>
            <person name="Melie T."/>
            <person name="Pirro S."/>
            <person name="Miller A.N."/>
            <person name="Quandt A."/>
        </authorList>
    </citation>
    <scope>NUCLEOTIDE SEQUENCE</scope>
    <source>
        <strain evidence="1">CAQ_001_2017</strain>
    </source>
</reference>
<comment type="caution">
    <text evidence="1">The sequence shown here is derived from an EMBL/GenBank/DDBJ whole genome shotgun (WGS) entry which is preliminary data.</text>
</comment>
<protein>
    <submittedName>
        <fullName evidence="1">Uncharacterized protein</fullName>
    </submittedName>
</protein>
<dbReference type="Proteomes" id="UP000750711">
    <property type="component" value="Unassembled WGS sequence"/>
</dbReference>
<dbReference type="EMBL" id="JAGHQM010003818">
    <property type="protein sequence ID" value="KAH0541321.1"/>
    <property type="molecule type" value="Genomic_DNA"/>
</dbReference>
<evidence type="ECO:0000313" key="2">
    <source>
        <dbReference type="Proteomes" id="UP000750711"/>
    </source>
</evidence>
<feature type="non-terminal residue" evidence="1">
    <location>
        <position position="1"/>
    </location>
</feature>
<evidence type="ECO:0000313" key="1">
    <source>
        <dbReference type="EMBL" id="KAH0541321.1"/>
    </source>
</evidence>
<gene>
    <name evidence="1" type="ORF">GP486_008720</name>
</gene>
<organism evidence="1 2">
    <name type="scientific">Trichoglossum hirsutum</name>
    <dbReference type="NCBI Taxonomy" id="265104"/>
    <lineage>
        <taxon>Eukaryota</taxon>
        <taxon>Fungi</taxon>
        <taxon>Dikarya</taxon>
        <taxon>Ascomycota</taxon>
        <taxon>Pezizomycotina</taxon>
        <taxon>Geoglossomycetes</taxon>
        <taxon>Geoglossales</taxon>
        <taxon>Geoglossaceae</taxon>
        <taxon>Trichoglossum</taxon>
    </lineage>
</organism>
<accession>A0A9P8I9N6</accession>
<sequence length="70" mass="7556">VTGFTSRIPMTLQSLSSLRFTALGRIQTVSSGSTRAGIIGLSRRCIDLNDTSTRTKSLRQVNIAITISTK</sequence>